<dbReference type="Proteomes" id="UP001642464">
    <property type="component" value="Unassembled WGS sequence"/>
</dbReference>
<evidence type="ECO:0000313" key="2">
    <source>
        <dbReference type="EMBL" id="CAK8991535.1"/>
    </source>
</evidence>
<comment type="caution">
    <text evidence="2">The sequence shown here is derived from an EMBL/GenBank/DDBJ whole genome shotgun (WGS) entry which is preliminary data.</text>
</comment>
<organism evidence="2 3">
    <name type="scientific">Durusdinium trenchii</name>
    <dbReference type="NCBI Taxonomy" id="1381693"/>
    <lineage>
        <taxon>Eukaryota</taxon>
        <taxon>Sar</taxon>
        <taxon>Alveolata</taxon>
        <taxon>Dinophyceae</taxon>
        <taxon>Suessiales</taxon>
        <taxon>Symbiodiniaceae</taxon>
        <taxon>Durusdinium</taxon>
    </lineage>
</organism>
<feature type="region of interest" description="Disordered" evidence="1">
    <location>
        <begin position="1"/>
        <end position="40"/>
    </location>
</feature>
<feature type="compositionally biased region" description="Low complexity" evidence="1">
    <location>
        <begin position="65"/>
        <end position="78"/>
    </location>
</feature>
<name>A0ABP0HRL5_9DINO</name>
<dbReference type="EMBL" id="CAXAMM010001336">
    <property type="protein sequence ID" value="CAK8991535.1"/>
    <property type="molecule type" value="Genomic_DNA"/>
</dbReference>
<keyword evidence="3" id="KW-1185">Reference proteome</keyword>
<reference evidence="2 3" key="1">
    <citation type="submission" date="2024-02" db="EMBL/GenBank/DDBJ databases">
        <authorList>
            <person name="Chen Y."/>
            <person name="Shah S."/>
            <person name="Dougan E. K."/>
            <person name="Thang M."/>
            <person name="Chan C."/>
        </authorList>
    </citation>
    <scope>NUCLEOTIDE SEQUENCE [LARGE SCALE GENOMIC DNA]</scope>
</reference>
<evidence type="ECO:0000256" key="1">
    <source>
        <dbReference type="SAM" id="MobiDB-lite"/>
    </source>
</evidence>
<feature type="compositionally biased region" description="Gly residues" evidence="1">
    <location>
        <begin position="1"/>
        <end position="18"/>
    </location>
</feature>
<gene>
    <name evidence="2" type="ORF">SCF082_LOCUS2700</name>
</gene>
<sequence length="190" mass="19891">MPWGSGGGSNRGKLGGNPGSINRNAGDLPPDTSEGHKPASLNLTAVLMGRGARIASSQGINAHRPSPAAPGTSGSSLSPEFKLPEWIKPDAHICYLSRSSGEKIEVVVEMVNTAKQEVEVTGVSMPGFLRVVPFTVIASAMNPFYPPEALPKNDGKEAEVEGPPGPPGDGDPSVDLTRERSRSRSGKRKE</sequence>
<feature type="region of interest" description="Disordered" evidence="1">
    <location>
        <begin position="146"/>
        <end position="190"/>
    </location>
</feature>
<evidence type="ECO:0000313" key="3">
    <source>
        <dbReference type="Proteomes" id="UP001642464"/>
    </source>
</evidence>
<proteinExistence type="predicted"/>
<accession>A0ABP0HRL5</accession>
<protein>
    <submittedName>
        <fullName evidence="2">Uncharacterized protein</fullName>
    </submittedName>
</protein>
<feature type="region of interest" description="Disordered" evidence="1">
    <location>
        <begin position="56"/>
        <end position="78"/>
    </location>
</feature>